<sequence>MRGPGADDAAGRSTSAGPGRYGCRRAPARRCLSAGRPDWGVPVIGETGRVTGAIGPGLVGEVMLRVRGGAEAFLAYAVDPGERITRGTLVVVVEYQPPRTVYVTSAYG</sequence>
<dbReference type="STRING" id="1223523.H340_19733"/>
<dbReference type="Proteomes" id="UP000011740">
    <property type="component" value="Unassembled WGS sequence"/>
</dbReference>
<reference evidence="2 3" key="1">
    <citation type="journal article" date="2013" name="Genome Announc.">
        <title>Whole-Genome Shotgun Assembly and Analysis of the Genome of Streptomyces mobaraensis DSM 40847, a Strain for Industrial Production of Microbial Transglutaminase.</title>
        <authorList>
            <person name="Yang H."/>
            <person name="He T."/>
            <person name="Wu W."/>
            <person name="Zhu W."/>
            <person name="Lu B."/>
            <person name="Sun W."/>
        </authorList>
    </citation>
    <scope>NUCLEOTIDE SEQUENCE [LARGE SCALE GENOMIC DNA]</scope>
    <source>
        <strain evidence="2 3">DSM 40847</strain>
    </source>
</reference>
<feature type="region of interest" description="Disordered" evidence="1">
    <location>
        <begin position="1"/>
        <end position="24"/>
    </location>
</feature>
<dbReference type="EMBL" id="AORZ01000066">
    <property type="protein sequence ID" value="EME98793.1"/>
    <property type="molecule type" value="Genomic_DNA"/>
</dbReference>
<evidence type="ECO:0000313" key="2">
    <source>
        <dbReference type="EMBL" id="EME98793.1"/>
    </source>
</evidence>
<organism evidence="2 3">
    <name type="scientific">Streptomyces mobaraensis (strain ATCC 29032 / DSM 40847 / JCM 4168 / NBRC 13819 / NCIMB 11159 / IPCR 16-22)</name>
    <dbReference type="NCBI Taxonomy" id="1223523"/>
    <lineage>
        <taxon>Bacteria</taxon>
        <taxon>Bacillati</taxon>
        <taxon>Actinomycetota</taxon>
        <taxon>Actinomycetes</taxon>
        <taxon>Kitasatosporales</taxon>
        <taxon>Streptomycetaceae</taxon>
        <taxon>Streptomyces</taxon>
    </lineage>
</organism>
<gene>
    <name evidence="2" type="ORF">H340_19733</name>
</gene>
<comment type="caution">
    <text evidence="2">The sequence shown here is derived from an EMBL/GenBank/DDBJ whole genome shotgun (WGS) entry which is preliminary data.</text>
</comment>
<dbReference type="PATRIC" id="fig|1223523.3.peg.4017"/>
<proteinExistence type="predicted"/>
<dbReference type="AlphaFoldDB" id="M3A166"/>
<evidence type="ECO:0000313" key="3">
    <source>
        <dbReference type="Proteomes" id="UP000011740"/>
    </source>
</evidence>
<dbReference type="Gene3D" id="2.40.50.140">
    <property type="entry name" value="Nucleic acid-binding proteins"/>
    <property type="match status" value="1"/>
</dbReference>
<accession>M3A166</accession>
<name>M3A166_STRM1</name>
<evidence type="ECO:0000256" key="1">
    <source>
        <dbReference type="SAM" id="MobiDB-lite"/>
    </source>
</evidence>
<dbReference type="InterPro" id="IPR012340">
    <property type="entry name" value="NA-bd_OB-fold"/>
</dbReference>
<dbReference type="eggNOG" id="ENOG503390K">
    <property type="taxonomic scope" value="Bacteria"/>
</dbReference>
<protein>
    <submittedName>
        <fullName evidence="2">Uncharacterized protein</fullName>
    </submittedName>
</protein>